<organism evidence="3 4">
    <name type="scientific">Ditylenchus dipsaci</name>
    <dbReference type="NCBI Taxonomy" id="166011"/>
    <lineage>
        <taxon>Eukaryota</taxon>
        <taxon>Metazoa</taxon>
        <taxon>Ecdysozoa</taxon>
        <taxon>Nematoda</taxon>
        <taxon>Chromadorea</taxon>
        <taxon>Rhabditida</taxon>
        <taxon>Tylenchina</taxon>
        <taxon>Tylenchomorpha</taxon>
        <taxon>Sphaerularioidea</taxon>
        <taxon>Anguinidae</taxon>
        <taxon>Anguininae</taxon>
        <taxon>Ditylenchus</taxon>
    </lineage>
</organism>
<dbReference type="AlphaFoldDB" id="A0A915EFQ4"/>
<keyword evidence="2" id="KW-0732">Signal</keyword>
<accession>A0A915EFQ4</accession>
<keyword evidence="3" id="KW-1185">Reference proteome</keyword>
<feature type="chain" id="PRO_5037448586" evidence="2">
    <location>
        <begin position="20"/>
        <end position="177"/>
    </location>
</feature>
<dbReference type="PROSITE" id="PS51257">
    <property type="entry name" value="PROKAR_LIPOPROTEIN"/>
    <property type="match status" value="1"/>
</dbReference>
<keyword evidence="1" id="KW-0472">Membrane</keyword>
<proteinExistence type="predicted"/>
<protein>
    <submittedName>
        <fullName evidence="4">Uncharacterized protein</fullName>
    </submittedName>
</protein>
<keyword evidence="1" id="KW-1133">Transmembrane helix</keyword>
<dbReference type="WBParaSite" id="jg5593">
    <property type="protein sequence ID" value="jg5593"/>
    <property type="gene ID" value="jg5593"/>
</dbReference>
<evidence type="ECO:0000256" key="2">
    <source>
        <dbReference type="SAM" id="SignalP"/>
    </source>
</evidence>
<sequence length="177" mass="17353">MSISKVVLLTVALIGISCALIAVPPVPVPTNVAGVPGVSGLVALIQSLVVLLLSVLSILTQVPLPAVLGLIPVGLVNTIPTDLNAIIAALPIVGGFNCHQSIVGELAASLDCCSAFPAFHPAASPLPALTGIIPTGLVGTIPATLDAVIKSLPIVGGLLGGGGLSNLPILGGLLRAL</sequence>
<evidence type="ECO:0000313" key="4">
    <source>
        <dbReference type="WBParaSite" id="jg5593"/>
    </source>
</evidence>
<feature type="transmembrane region" description="Helical" evidence="1">
    <location>
        <begin position="38"/>
        <end position="59"/>
    </location>
</feature>
<evidence type="ECO:0000313" key="3">
    <source>
        <dbReference type="Proteomes" id="UP000887574"/>
    </source>
</evidence>
<evidence type="ECO:0000256" key="1">
    <source>
        <dbReference type="SAM" id="Phobius"/>
    </source>
</evidence>
<keyword evidence="1" id="KW-0812">Transmembrane</keyword>
<dbReference type="Proteomes" id="UP000887574">
    <property type="component" value="Unplaced"/>
</dbReference>
<feature type="signal peptide" evidence="2">
    <location>
        <begin position="1"/>
        <end position="19"/>
    </location>
</feature>
<reference evidence="4" key="1">
    <citation type="submission" date="2022-11" db="UniProtKB">
        <authorList>
            <consortium name="WormBaseParasite"/>
        </authorList>
    </citation>
    <scope>IDENTIFICATION</scope>
</reference>
<name>A0A915EFQ4_9BILA</name>